<dbReference type="InterPro" id="IPR013324">
    <property type="entry name" value="RNA_pol_sigma_r3/r4-like"/>
</dbReference>
<dbReference type="GO" id="GO:0006352">
    <property type="term" value="P:DNA-templated transcription initiation"/>
    <property type="evidence" value="ECO:0007669"/>
    <property type="project" value="InterPro"/>
</dbReference>
<reference evidence="4 5" key="1">
    <citation type="submission" date="2017-10" db="EMBL/GenBank/DDBJ databases">
        <title>The draft genome sequence of Lewinella nigricans NBRC 102662.</title>
        <authorList>
            <person name="Wang K."/>
        </authorList>
    </citation>
    <scope>NUCLEOTIDE SEQUENCE [LARGE SCALE GENOMIC DNA]</scope>
    <source>
        <strain evidence="4 5">NBRC 102662</strain>
    </source>
</reference>
<gene>
    <name evidence="4" type="ORF">CRP01_08920</name>
</gene>
<dbReference type="InterPro" id="IPR036388">
    <property type="entry name" value="WH-like_DNA-bd_sf"/>
</dbReference>
<dbReference type="SUPFAM" id="SSF88946">
    <property type="entry name" value="Sigma2 domain of RNA polymerase sigma factors"/>
    <property type="match status" value="1"/>
</dbReference>
<dbReference type="GO" id="GO:0016987">
    <property type="term" value="F:sigma factor activity"/>
    <property type="evidence" value="ECO:0007669"/>
    <property type="project" value="InterPro"/>
</dbReference>
<dbReference type="Gene3D" id="1.10.10.10">
    <property type="entry name" value="Winged helix-like DNA-binding domain superfamily/Winged helix DNA-binding domain"/>
    <property type="match status" value="1"/>
</dbReference>
<dbReference type="RefSeq" id="WP_099149680.1">
    <property type="nucleotide sequence ID" value="NZ_PDUD01000013.1"/>
</dbReference>
<feature type="domain" description="RNA polymerase sigma factor 70 region 4 type 2" evidence="2">
    <location>
        <begin position="110"/>
        <end position="162"/>
    </location>
</feature>
<dbReference type="Pfam" id="PF04542">
    <property type="entry name" value="Sigma70_r2"/>
    <property type="match status" value="1"/>
</dbReference>
<dbReference type="EMBL" id="PDUD01000013">
    <property type="protein sequence ID" value="PHN06928.1"/>
    <property type="molecule type" value="Genomic_DNA"/>
</dbReference>
<evidence type="ECO:0000313" key="4">
    <source>
        <dbReference type="EMBL" id="PHN06928.1"/>
    </source>
</evidence>
<evidence type="ECO:0000313" key="5">
    <source>
        <dbReference type="Proteomes" id="UP000223913"/>
    </source>
</evidence>
<dbReference type="Gene3D" id="1.25.40.10">
    <property type="entry name" value="Tetratricopeptide repeat domain"/>
    <property type="match status" value="1"/>
</dbReference>
<dbReference type="PANTHER" id="PTHR47756:SF2">
    <property type="entry name" value="BLL6612 PROTEIN"/>
    <property type="match status" value="1"/>
</dbReference>
<dbReference type="SUPFAM" id="SSF88659">
    <property type="entry name" value="Sigma3 and sigma4 domains of RNA polymerase sigma factors"/>
    <property type="match status" value="1"/>
</dbReference>
<dbReference type="Pfam" id="PF20239">
    <property type="entry name" value="DUF6596"/>
    <property type="match status" value="1"/>
</dbReference>
<dbReference type="Gene3D" id="1.10.1740.10">
    <property type="match status" value="1"/>
</dbReference>
<evidence type="ECO:0000259" key="2">
    <source>
        <dbReference type="Pfam" id="PF08281"/>
    </source>
</evidence>
<dbReference type="InterPro" id="IPR007627">
    <property type="entry name" value="RNA_pol_sigma70_r2"/>
</dbReference>
<dbReference type="InterPro" id="IPR013249">
    <property type="entry name" value="RNA_pol_sigma70_r4_t2"/>
</dbReference>
<dbReference type="GO" id="GO:0003677">
    <property type="term" value="F:DNA binding"/>
    <property type="evidence" value="ECO:0007669"/>
    <property type="project" value="InterPro"/>
</dbReference>
<dbReference type="Proteomes" id="UP000223913">
    <property type="component" value="Unassembled WGS sequence"/>
</dbReference>
<dbReference type="Pfam" id="PF08281">
    <property type="entry name" value="Sigma70_r4_2"/>
    <property type="match status" value="1"/>
</dbReference>
<dbReference type="OrthoDB" id="9780299at2"/>
<dbReference type="SUPFAM" id="SSF48452">
    <property type="entry name" value="TPR-like"/>
    <property type="match status" value="1"/>
</dbReference>
<protein>
    <submittedName>
        <fullName evidence="4">Sigma factor, ECF subfamily protein</fullName>
    </submittedName>
</protein>
<dbReference type="InterPro" id="IPR013325">
    <property type="entry name" value="RNA_pol_sigma_r2"/>
</dbReference>
<evidence type="ECO:0000259" key="3">
    <source>
        <dbReference type="Pfam" id="PF20239"/>
    </source>
</evidence>
<dbReference type="NCBIfam" id="TIGR02937">
    <property type="entry name" value="sigma70-ECF"/>
    <property type="match status" value="1"/>
</dbReference>
<organism evidence="4 5">
    <name type="scientific">Flavilitoribacter nigricans (strain ATCC 23147 / DSM 23189 / NBRC 102662 / NCIMB 1420 / SS-2)</name>
    <name type="common">Lewinella nigricans</name>
    <dbReference type="NCBI Taxonomy" id="1122177"/>
    <lineage>
        <taxon>Bacteria</taxon>
        <taxon>Pseudomonadati</taxon>
        <taxon>Bacteroidota</taxon>
        <taxon>Saprospiria</taxon>
        <taxon>Saprospirales</taxon>
        <taxon>Lewinellaceae</taxon>
        <taxon>Flavilitoribacter</taxon>
    </lineage>
</organism>
<name>A0A2D0NEU7_FLAN2</name>
<dbReference type="AlphaFoldDB" id="A0A2D0NEU7"/>
<evidence type="ECO:0000259" key="1">
    <source>
        <dbReference type="Pfam" id="PF04542"/>
    </source>
</evidence>
<dbReference type="InterPro" id="IPR046531">
    <property type="entry name" value="DUF6596"/>
</dbReference>
<feature type="domain" description="RNA polymerase sigma-70 region 2" evidence="1">
    <location>
        <begin position="14"/>
        <end position="75"/>
    </location>
</feature>
<dbReference type="InterPro" id="IPR014284">
    <property type="entry name" value="RNA_pol_sigma-70_dom"/>
</dbReference>
<accession>A0A2D0NEU7</accession>
<feature type="domain" description="DUF6596" evidence="3">
    <location>
        <begin position="180"/>
        <end position="282"/>
    </location>
</feature>
<comment type="caution">
    <text evidence="4">The sequence shown here is derived from an EMBL/GenBank/DDBJ whole genome shotgun (WGS) entry which is preliminary data.</text>
</comment>
<dbReference type="PANTHER" id="PTHR47756">
    <property type="entry name" value="BLL6612 PROTEIN-RELATED"/>
    <property type="match status" value="1"/>
</dbReference>
<sequence length="410" mass="47253">MEHKIVDHLFRHQYGKMIAVLTNIFGLSHLEVIEDAVQDTFVKATLQWRSERPENPEAWLMKAAKNRAIDLLRKIKAEKNRFEKVTTGSAGIQLNELFLEHEIADNQLRMIFVACHPELSLEEQIAFALKTVSGFSMKEIAAALLLKEETIKKRLIRARKKIREQQIQFSFPAAPAVQSRLSGVLRVIYLIFNEGFHSTKKEQLVDQELCGEALRLCKLLLTREAFRSGSSYALFALLCFHSARLESKTNADKEIVDLEHQDRSRWYFPLVVLGNDAMNRAMEYPDLSTYHYEASIAAEHLKARSFADTNWPAILNLYEQLHTFHPSDSNLLNMAIVQLRMDQARAARALLDAIDVQQLEQRAYLFHGCYADYHLSQGDRERAIASLRKAIELTNNALEEKYLIRKLERL</sequence>
<dbReference type="InterPro" id="IPR011990">
    <property type="entry name" value="TPR-like_helical_dom_sf"/>
</dbReference>
<keyword evidence="5" id="KW-1185">Reference proteome</keyword>
<proteinExistence type="predicted"/>